<dbReference type="AlphaFoldDB" id="A0A4P2VJX0"/>
<dbReference type="Gene3D" id="3.30.450.40">
    <property type="match status" value="1"/>
</dbReference>
<dbReference type="KEGG" id="sbf:JCM31447_12910"/>
<keyword evidence="4" id="KW-1185">Reference proteome</keyword>
<dbReference type="PANTHER" id="PTHR21021:SF15">
    <property type="entry name" value="FREE METHIONINE-R-SULFOXIDE REDUCTASE"/>
    <property type="match status" value="1"/>
</dbReference>
<evidence type="ECO:0000313" key="4">
    <source>
        <dbReference type="Proteomes" id="UP000291236"/>
    </source>
</evidence>
<keyword evidence="3" id="KW-0418">Kinase</keyword>
<name>A0A4P2VJX0_FLUSA</name>
<evidence type="ECO:0000256" key="1">
    <source>
        <dbReference type="ARBA" id="ARBA00038454"/>
    </source>
</evidence>
<dbReference type="Pfam" id="PF01590">
    <property type="entry name" value="GAF"/>
    <property type="match status" value="1"/>
</dbReference>
<dbReference type="PROSITE" id="PS01320">
    <property type="entry name" value="UPF0067"/>
    <property type="match status" value="1"/>
</dbReference>
<sequence>MSLITVTDLTLNEMNYDEFLNMFTNFLNYEKDWLANLSNTCSLLNNFLSDINWVGFYLLKQDELVLGPFQGKVACTRIAFGKGVCGTAIKHLKTMRVDDVHNFTGHIACDSDSRSEIVIPLFRNNNQRTKENLIGVLDIDSPNLDRFSRHDAEKLEELVGILCEKTQWPEFFA</sequence>
<proteinExistence type="inferred from homology"/>
<dbReference type="RefSeq" id="WP_216678726.1">
    <property type="nucleotide sequence ID" value="NZ_AP019368.1"/>
</dbReference>
<dbReference type="InterPro" id="IPR000614">
    <property type="entry name" value="FRMsr_CS"/>
</dbReference>
<dbReference type="InterPro" id="IPR051330">
    <property type="entry name" value="Phosphatase_reg/MetRdx"/>
</dbReference>
<keyword evidence="3" id="KW-0808">Transferase</keyword>
<dbReference type="InterPro" id="IPR003018">
    <property type="entry name" value="GAF"/>
</dbReference>
<dbReference type="GO" id="GO:0033745">
    <property type="term" value="F:L-methionine-(R)-S-oxide reductase activity"/>
    <property type="evidence" value="ECO:0007669"/>
    <property type="project" value="TreeGrafter"/>
</dbReference>
<protein>
    <submittedName>
        <fullName evidence="3">Histidine kinase</fullName>
    </submittedName>
</protein>
<organism evidence="3 4">
    <name type="scientific">Fluviispira sanaruensis</name>
    <dbReference type="NCBI Taxonomy" id="2493639"/>
    <lineage>
        <taxon>Bacteria</taxon>
        <taxon>Pseudomonadati</taxon>
        <taxon>Bdellovibrionota</taxon>
        <taxon>Oligoflexia</taxon>
        <taxon>Silvanigrellales</taxon>
        <taxon>Silvanigrellaceae</taxon>
        <taxon>Fluviispira</taxon>
    </lineage>
</organism>
<reference evidence="3 4" key="1">
    <citation type="submission" date="2018-12" db="EMBL/GenBank/DDBJ databases">
        <title>Rubrispira sanarue gen. nov., sp., nov., a member of the order Silvanigrellales, isolated from a brackish lake in Hamamatsu Japan.</title>
        <authorList>
            <person name="Maejima Y."/>
            <person name="Iino T."/>
            <person name="Muraguchi Y."/>
            <person name="Fukuda K."/>
            <person name="Nojiri H."/>
            <person name="Ohkuma M."/>
            <person name="Moriuchi R."/>
            <person name="Dohra H."/>
            <person name="Kimbara K."/>
            <person name="Shintani M."/>
        </authorList>
    </citation>
    <scope>NUCLEOTIDE SEQUENCE [LARGE SCALE GENOMIC DNA]</scope>
    <source>
        <strain evidence="3 4">RF1110005</strain>
    </source>
</reference>
<dbReference type="InterPro" id="IPR029016">
    <property type="entry name" value="GAF-like_dom_sf"/>
</dbReference>
<dbReference type="EMBL" id="AP019368">
    <property type="protein sequence ID" value="BBH52848.1"/>
    <property type="molecule type" value="Genomic_DNA"/>
</dbReference>
<gene>
    <name evidence="3" type="ORF">JCM31447_12910</name>
</gene>
<accession>A0A4P2VJX0</accession>
<evidence type="ECO:0000313" key="3">
    <source>
        <dbReference type="EMBL" id="BBH52848.1"/>
    </source>
</evidence>
<dbReference type="Proteomes" id="UP000291236">
    <property type="component" value="Chromosome"/>
</dbReference>
<dbReference type="SUPFAM" id="SSF55781">
    <property type="entry name" value="GAF domain-like"/>
    <property type="match status" value="1"/>
</dbReference>
<dbReference type="GO" id="GO:0016301">
    <property type="term" value="F:kinase activity"/>
    <property type="evidence" value="ECO:0007669"/>
    <property type="project" value="UniProtKB-KW"/>
</dbReference>
<evidence type="ECO:0000259" key="2">
    <source>
        <dbReference type="Pfam" id="PF01590"/>
    </source>
</evidence>
<dbReference type="FunFam" id="3.30.450.40:FF:000008">
    <property type="entry name" value="GAF domain-containing proteins"/>
    <property type="match status" value="1"/>
</dbReference>
<comment type="similarity">
    <text evidence="1">Belongs to the free Met sulfoxide reductase family.</text>
</comment>
<feature type="domain" description="GAF" evidence="2">
    <location>
        <begin position="52"/>
        <end position="159"/>
    </location>
</feature>
<dbReference type="GO" id="GO:0005829">
    <property type="term" value="C:cytosol"/>
    <property type="evidence" value="ECO:0007669"/>
    <property type="project" value="TreeGrafter"/>
</dbReference>
<dbReference type="PANTHER" id="PTHR21021">
    <property type="entry name" value="GAF/PUTATIVE CYTOSKELETAL PROTEIN"/>
    <property type="match status" value="1"/>
</dbReference>